<evidence type="ECO:0000313" key="3">
    <source>
        <dbReference type="Proteomes" id="UP001500755"/>
    </source>
</evidence>
<keyword evidence="3" id="KW-1185">Reference proteome</keyword>
<evidence type="ECO:0000313" key="2">
    <source>
        <dbReference type="EMBL" id="GAA2014547.1"/>
    </source>
</evidence>
<proteinExistence type="predicted"/>
<dbReference type="EMBL" id="BAAANO010000035">
    <property type="protein sequence ID" value="GAA2014547.1"/>
    <property type="molecule type" value="Genomic_DNA"/>
</dbReference>
<feature type="region of interest" description="Disordered" evidence="1">
    <location>
        <begin position="67"/>
        <end position="122"/>
    </location>
</feature>
<feature type="compositionally biased region" description="Acidic residues" evidence="1">
    <location>
        <begin position="75"/>
        <end position="122"/>
    </location>
</feature>
<accession>A0ABN2TN83</accession>
<sequence length="122" mass="13703">MSLEPDVALEEFLTAIRAHFAAAAHRTSDTDPRVEATYMALADAFEIYEDALYTAYDEVTPFELFDDVEDAKADDAEDLDEEDLEDTDDDLEEDDYLDDEALEDDDSDEDDADDSEDASTKP</sequence>
<dbReference type="Proteomes" id="UP001500755">
    <property type="component" value="Unassembled WGS sequence"/>
</dbReference>
<name>A0ABN2TN83_9MICO</name>
<gene>
    <name evidence="2" type="ORF">GCM10009755_27850</name>
</gene>
<comment type="caution">
    <text evidence="2">The sequence shown here is derived from an EMBL/GenBank/DDBJ whole genome shotgun (WGS) entry which is preliminary data.</text>
</comment>
<protein>
    <recommendedName>
        <fullName evidence="4">Primosomal protein</fullName>
    </recommendedName>
</protein>
<reference evidence="2 3" key="1">
    <citation type="journal article" date="2019" name="Int. J. Syst. Evol. Microbiol.">
        <title>The Global Catalogue of Microorganisms (GCM) 10K type strain sequencing project: providing services to taxonomists for standard genome sequencing and annotation.</title>
        <authorList>
            <consortium name="The Broad Institute Genomics Platform"/>
            <consortium name="The Broad Institute Genome Sequencing Center for Infectious Disease"/>
            <person name="Wu L."/>
            <person name="Ma J."/>
        </authorList>
    </citation>
    <scope>NUCLEOTIDE SEQUENCE [LARGE SCALE GENOMIC DNA]</scope>
    <source>
        <strain evidence="2 3">JCM 14546</strain>
    </source>
</reference>
<organism evidence="2 3">
    <name type="scientific">Brevibacterium samyangense</name>
    <dbReference type="NCBI Taxonomy" id="366888"/>
    <lineage>
        <taxon>Bacteria</taxon>
        <taxon>Bacillati</taxon>
        <taxon>Actinomycetota</taxon>
        <taxon>Actinomycetes</taxon>
        <taxon>Micrococcales</taxon>
        <taxon>Brevibacteriaceae</taxon>
        <taxon>Brevibacterium</taxon>
    </lineage>
</organism>
<evidence type="ECO:0008006" key="4">
    <source>
        <dbReference type="Google" id="ProtNLM"/>
    </source>
</evidence>
<dbReference type="RefSeq" id="WP_344310689.1">
    <property type="nucleotide sequence ID" value="NZ_BAAANO010000035.1"/>
</dbReference>
<evidence type="ECO:0000256" key="1">
    <source>
        <dbReference type="SAM" id="MobiDB-lite"/>
    </source>
</evidence>